<keyword evidence="2" id="KW-1185">Reference proteome</keyword>
<sequence>LLTVFALFSLCHCAPIDKYVQDQVANLPKKCLDDFWAIGINSSSMTEPQISELKRWMANWDHRLSNKMVQTLLREAIQKTPKGLSRISIKAVARTSRLLFRLVAYQKTRAYLGRDEMTSQMNEYEQRILNRFTFHFLNQVEEEYGFPPIISLSEQKIIDQNNVGGEHISHTPVDEESKEYGDVLREAVYRAKIALIRVAAIADAAVLITSDPNSTIGDMEKLKELAIQPTNFEGRMYDRIFFSFCGRS</sequence>
<feature type="non-terminal residue" evidence="1">
    <location>
        <position position="1"/>
    </location>
</feature>
<comment type="caution">
    <text evidence="1">The sequence shown here is derived from an EMBL/GenBank/DDBJ whole genome shotgun (WGS) entry which is preliminary data.</text>
</comment>
<reference evidence="1" key="1">
    <citation type="submission" date="2023-10" db="EMBL/GenBank/DDBJ databases">
        <title>Genome assembly of Pristionchus species.</title>
        <authorList>
            <person name="Yoshida K."/>
            <person name="Sommer R.J."/>
        </authorList>
    </citation>
    <scope>NUCLEOTIDE SEQUENCE</scope>
    <source>
        <strain evidence="1">RS5133</strain>
    </source>
</reference>
<evidence type="ECO:0000313" key="1">
    <source>
        <dbReference type="EMBL" id="GMT34480.1"/>
    </source>
</evidence>
<dbReference type="Proteomes" id="UP001432322">
    <property type="component" value="Unassembled WGS sequence"/>
</dbReference>
<accession>A0AAV5WV44</accession>
<dbReference type="AlphaFoldDB" id="A0AAV5WV44"/>
<dbReference type="EMBL" id="BTSY01000006">
    <property type="protein sequence ID" value="GMT34480.1"/>
    <property type="molecule type" value="Genomic_DNA"/>
</dbReference>
<protein>
    <submittedName>
        <fullName evidence="1">Uncharacterized protein</fullName>
    </submittedName>
</protein>
<organism evidence="1 2">
    <name type="scientific">Pristionchus fissidentatus</name>
    <dbReference type="NCBI Taxonomy" id="1538716"/>
    <lineage>
        <taxon>Eukaryota</taxon>
        <taxon>Metazoa</taxon>
        <taxon>Ecdysozoa</taxon>
        <taxon>Nematoda</taxon>
        <taxon>Chromadorea</taxon>
        <taxon>Rhabditida</taxon>
        <taxon>Rhabditina</taxon>
        <taxon>Diplogasteromorpha</taxon>
        <taxon>Diplogasteroidea</taxon>
        <taxon>Neodiplogasteridae</taxon>
        <taxon>Pristionchus</taxon>
    </lineage>
</organism>
<proteinExistence type="predicted"/>
<name>A0AAV5WV44_9BILA</name>
<evidence type="ECO:0000313" key="2">
    <source>
        <dbReference type="Proteomes" id="UP001432322"/>
    </source>
</evidence>
<gene>
    <name evidence="1" type="ORF">PFISCL1PPCAC_25777</name>
</gene>